<dbReference type="OrthoDB" id="5130140at2759"/>
<gene>
    <name evidence="3" type="ORF">GMORB2_5090</name>
</gene>
<evidence type="ECO:0000256" key="1">
    <source>
        <dbReference type="SAM" id="MobiDB-lite"/>
    </source>
</evidence>
<evidence type="ECO:0000313" key="3">
    <source>
        <dbReference type="EMBL" id="KAF4124424.1"/>
    </source>
</evidence>
<keyword evidence="2" id="KW-1133">Transmembrane helix</keyword>
<feature type="compositionally biased region" description="Basic and acidic residues" evidence="1">
    <location>
        <begin position="203"/>
        <end position="214"/>
    </location>
</feature>
<dbReference type="Proteomes" id="UP000749293">
    <property type="component" value="Unassembled WGS sequence"/>
</dbReference>
<proteinExistence type="predicted"/>
<feature type="transmembrane region" description="Helical" evidence="2">
    <location>
        <begin position="173"/>
        <end position="194"/>
    </location>
</feature>
<keyword evidence="2" id="KW-0812">Transmembrane</keyword>
<sequence length="322" mass="36422">MGLPHMDLQTFQVIPRLLTVLDSSLNADVMGPNDLVDYVIEPAGAASANPTDTKDHGLRFTNEEWNGSITNHQAFALTWNESIANDQGNLRLFRIWYPENGVMSFEPVSNLTDSMDEKSCVWTPEGLSDDNLYTLWVTRETEDGESHWAISPPWKPLNEKRQEASKVRWRNSVGIPVVVVLAVYFISLTTCLLYRRRRKAKKAEKDQAGGDKRSASMLGPFPPEDDADRHPSVSSVGTAQTLTPDDDDLMMKKVVEKHQCRHPYIIRNPQQPPLINPEIAWNRVIWRKESLAEPPVPMPMPMLHGTPGFGDWDFRVPIGQAR</sequence>
<feature type="region of interest" description="Disordered" evidence="1">
    <location>
        <begin position="202"/>
        <end position="244"/>
    </location>
</feature>
<reference evidence="3" key="1">
    <citation type="submission" date="2020-03" db="EMBL/GenBank/DDBJ databases">
        <title>Site-based positive gene gene selection in Geosmithia morbida across the United States reveals a broad range of putative effectors and factors for local host and environmental adapation.</title>
        <authorList>
            <person name="Onufrak A."/>
            <person name="Murdoch R.W."/>
            <person name="Gazis R."/>
            <person name="Huff M."/>
            <person name="Staton M."/>
            <person name="Klingeman W."/>
            <person name="Hadziabdic D."/>
        </authorList>
    </citation>
    <scope>NUCLEOTIDE SEQUENCE</scope>
    <source>
        <strain evidence="3">1262</strain>
    </source>
</reference>
<dbReference type="AlphaFoldDB" id="A0A9P4Z0K6"/>
<evidence type="ECO:0000256" key="2">
    <source>
        <dbReference type="SAM" id="Phobius"/>
    </source>
</evidence>
<protein>
    <submittedName>
        <fullName evidence="3">Uncharacterized protein</fullName>
    </submittedName>
</protein>
<dbReference type="EMBL" id="JAANYQ010000004">
    <property type="protein sequence ID" value="KAF4124424.1"/>
    <property type="molecule type" value="Genomic_DNA"/>
</dbReference>
<name>A0A9P4Z0K6_9HYPO</name>
<keyword evidence="4" id="KW-1185">Reference proteome</keyword>
<dbReference type="GeneID" id="55971318"/>
<evidence type="ECO:0000313" key="4">
    <source>
        <dbReference type="Proteomes" id="UP000749293"/>
    </source>
</evidence>
<feature type="compositionally biased region" description="Polar residues" evidence="1">
    <location>
        <begin position="232"/>
        <end position="243"/>
    </location>
</feature>
<comment type="caution">
    <text evidence="3">The sequence shown here is derived from an EMBL/GenBank/DDBJ whole genome shotgun (WGS) entry which is preliminary data.</text>
</comment>
<organism evidence="3 4">
    <name type="scientific">Geosmithia morbida</name>
    <dbReference type="NCBI Taxonomy" id="1094350"/>
    <lineage>
        <taxon>Eukaryota</taxon>
        <taxon>Fungi</taxon>
        <taxon>Dikarya</taxon>
        <taxon>Ascomycota</taxon>
        <taxon>Pezizomycotina</taxon>
        <taxon>Sordariomycetes</taxon>
        <taxon>Hypocreomycetidae</taxon>
        <taxon>Hypocreales</taxon>
        <taxon>Bionectriaceae</taxon>
        <taxon>Geosmithia</taxon>
    </lineage>
</organism>
<keyword evidence="2" id="KW-0472">Membrane</keyword>
<dbReference type="RefSeq" id="XP_035323076.1">
    <property type="nucleotide sequence ID" value="XM_035467064.1"/>
</dbReference>
<accession>A0A9P4Z0K6</accession>